<evidence type="ECO:0000313" key="3">
    <source>
        <dbReference type="EMBL" id="KAK6789647.1"/>
    </source>
</evidence>
<keyword evidence="4" id="KW-1185">Reference proteome</keyword>
<dbReference type="EMBL" id="JBANQN010000005">
    <property type="protein sequence ID" value="KAK6789647.1"/>
    <property type="molecule type" value="Genomic_DNA"/>
</dbReference>
<gene>
    <name evidence="3" type="ORF">RDI58_013447</name>
</gene>
<dbReference type="Proteomes" id="UP001371456">
    <property type="component" value="Unassembled WGS sequence"/>
</dbReference>
<feature type="region of interest" description="Disordered" evidence="2">
    <location>
        <begin position="1"/>
        <end position="112"/>
    </location>
</feature>
<evidence type="ECO:0000256" key="2">
    <source>
        <dbReference type="SAM" id="MobiDB-lite"/>
    </source>
</evidence>
<feature type="region of interest" description="Disordered" evidence="2">
    <location>
        <begin position="281"/>
        <end position="308"/>
    </location>
</feature>
<feature type="compositionally biased region" description="Basic and acidic residues" evidence="2">
    <location>
        <begin position="39"/>
        <end position="49"/>
    </location>
</feature>
<organism evidence="3 4">
    <name type="scientific">Solanum bulbocastanum</name>
    <name type="common">Wild potato</name>
    <dbReference type="NCBI Taxonomy" id="147425"/>
    <lineage>
        <taxon>Eukaryota</taxon>
        <taxon>Viridiplantae</taxon>
        <taxon>Streptophyta</taxon>
        <taxon>Embryophyta</taxon>
        <taxon>Tracheophyta</taxon>
        <taxon>Spermatophyta</taxon>
        <taxon>Magnoliopsida</taxon>
        <taxon>eudicotyledons</taxon>
        <taxon>Gunneridae</taxon>
        <taxon>Pentapetalae</taxon>
        <taxon>asterids</taxon>
        <taxon>lamiids</taxon>
        <taxon>Solanales</taxon>
        <taxon>Solanaceae</taxon>
        <taxon>Solanoideae</taxon>
        <taxon>Solaneae</taxon>
        <taxon>Solanum</taxon>
    </lineage>
</organism>
<evidence type="ECO:0000313" key="4">
    <source>
        <dbReference type="Proteomes" id="UP001371456"/>
    </source>
</evidence>
<dbReference type="AlphaFoldDB" id="A0AAN8TQR0"/>
<keyword evidence="1" id="KW-0175">Coiled coil</keyword>
<evidence type="ECO:0000256" key="1">
    <source>
        <dbReference type="SAM" id="Coils"/>
    </source>
</evidence>
<feature type="coiled-coil region" evidence="1">
    <location>
        <begin position="192"/>
        <end position="219"/>
    </location>
</feature>
<feature type="compositionally biased region" description="Basic and acidic residues" evidence="2">
    <location>
        <begin position="127"/>
        <end position="151"/>
    </location>
</feature>
<protein>
    <submittedName>
        <fullName evidence="3">Uncharacterized protein</fullName>
    </submittedName>
</protein>
<feature type="compositionally biased region" description="Basic and acidic residues" evidence="2">
    <location>
        <begin position="14"/>
        <end position="23"/>
    </location>
</feature>
<feature type="compositionally biased region" description="Basic and acidic residues" evidence="2">
    <location>
        <begin position="100"/>
        <end position="112"/>
    </location>
</feature>
<sequence>MGFTHIIPRTSKSKRPEHPRWHATDLLTPENTKPQTTEHSPEHTERQTPEEGEIINDASMELHIVQASRKQKRSDEDASDLQDQRKPAKRHRVSSSNDVEESRGRSRSERGRYTIIFEEDRIGQFMDYRPHGSMESSRQRRSDDLDDDGHVYHRRNRHYESKIERDRTVDLLKAEKTKSKRDEVEQDYQEKIAYQLAKQEEEEEEVNRIKEESRRHRQAILEKYKNQFPLMEQVTQSGDNDAVHVDQSTEKRAARDNVAPVPIDGPTNGADVHVDELTFSAGKSPLQGSHNADEKKASGAGGLAQGTPEFSTDELVKELSKQIEYFKNQHQQEHKDQVEQQFPIVELVKELAKQIENLQPHQQEYKVKSGRSADMYCNDMFGESPAGIRKMDKEDGLPIECSYLHDNWDDPEGYYSIFSTVVRAKDLKARPSDPEEVAIKLFVIMKQCIKRVWKS</sequence>
<accession>A0AAN8TQR0</accession>
<proteinExistence type="predicted"/>
<reference evidence="3 4" key="1">
    <citation type="submission" date="2024-02" db="EMBL/GenBank/DDBJ databases">
        <title>de novo genome assembly of Solanum bulbocastanum strain 11H21.</title>
        <authorList>
            <person name="Hosaka A.J."/>
        </authorList>
    </citation>
    <scope>NUCLEOTIDE SEQUENCE [LARGE SCALE GENOMIC DNA]</scope>
    <source>
        <tissue evidence="3">Young leaves</tissue>
    </source>
</reference>
<name>A0AAN8TQR0_SOLBU</name>
<feature type="region of interest" description="Disordered" evidence="2">
    <location>
        <begin position="127"/>
        <end position="152"/>
    </location>
</feature>
<feature type="region of interest" description="Disordered" evidence="2">
    <location>
        <begin position="249"/>
        <end position="269"/>
    </location>
</feature>
<feature type="compositionally biased region" description="Polar residues" evidence="2">
    <location>
        <begin position="29"/>
        <end position="38"/>
    </location>
</feature>
<comment type="caution">
    <text evidence="3">The sequence shown here is derived from an EMBL/GenBank/DDBJ whole genome shotgun (WGS) entry which is preliminary data.</text>
</comment>